<dbReference type="Proteomes" id="UP000887013">
    <property type="component" value="Unassembled WGS sequence"/>
</dbReference>
<protein>
    <submittedName>
        <fullName evidence="1">Uncharacterized protein</fullName>
    </submittedName>
</protein>
<accession>A0A8X6NJQ4</accession>
<name>A0A8X6NJQ4_NEPPI</name>
<evidence type="ECO:0000313" key="2">
    <source>
        <dbReference type="Proteomes" id="UP000887013"/>
    </source>
</evidence>
<proteinExistence type="predicted"/>
<organism evidence="1 2">
    <name type="scientific">Nephila pilipes</name>
    <name type="common">Giant wood spider</name>
    <name type="synonym">Nephila maculata</name>
    <dbReference type="NCBI Taxonomy" id="299642"/>
    <lineage>
        <taxon>Eukaryota</taxon>
        <taxon>Metazoa</taxon>
        <taxon>Ecdysozoa</taxon>
        <taxon>Arthropoda</taxon>
        <taxon>Chelicerata</taxon>
        <taxon>Arachnida</taxon>
        <taxon>Araneae</taxon>
        <taxon>Araneomorphae</taxon>
        <taxon>Entelegynae</taxon>
        <taxon>Araneoidea</taxon>
        <taxon>Nephilidae</taxon>
        <taxon>Nephila</taxon>
    </lineage>
</organism>
<reference evidence="1" key="1">
    <citation type="submission" date="2020-08" db="EMBL/GenBank/DDBJ databases">
        <title>Multicomponent nature underlies the extraordinary mechanical properties of spider dragline silk.</title>
        <authorList>
            <person name="Kono N."/>
            <person name="Nakamura H."/>
            <person name="Mori M."/>
            <person name="Yoshida Y."/>
            <person name="Ohtoshi R."/>
            <person name="Malay A.D."/>
            <person name="Moran D.A.P."/>
            <person name="Tomita M."/>
            <person name="Numata K."/>
            <person name="Arakawa K."/>
        </authorList>
    </citation>
    <scope>NUCLEOTIDE SEQUENCE</scope>
</reference>
<comment type="caution">
    <text evidence="1">The sequence shown here is derived from an EMBL/GenBank/DDBJ whole genome shotgun (WGS) entry which is preliminary data.</text>
</comment>
<dbReference type="EMBL" id="BMAW01104897">
    <property type="protein sequence ID" value="GFT16849.1"/>
    <property type="molecule type" value="Genomic_DNA"/>
</dbReference>
<sequence>MDGVDTPGILNTPTAKSLLVSDLETEMLRIEDGGKPSVCQLPLHCYSLQRILTLMFRALKVSALDLVGRTLHDPRAIQFPQIAEQALRGLPLIKAFF</sequence>
<gene>
    <name evidence="1" type="ORF">NPIL_244611</name>
</gene>
<evidence type="ECO:0000313" key="1">
    <source>
        <dbReference type="EMBL" id="GFT16849.1"/>
    </source>
</evidence>
<dbReference type="AlphaFoldDB" id="A0A8X6NJQ4"/>
<keyword evidence="2" id="KW-1185">Reference proteome</keyword>